<keyword evidence="4 6" id="KW-1133">Transmembrane helix</keyword>
<proteinExistence type="predicted"/>
<keyword evidence="9" id="KW-1185">Reference proteome</keyword>
<dbReference type="RefSeq" id="WP_133743109.1">
    <property type="nucleotide sequence ID" value="NZ_SNYN01000024.1"/>
</dbReference>
<evidence type="ECO:0000256" key="3">
    <source>
        <dbReference type="ARBA" id="ARBA00022692"/>
    </source>
</evidence>
<dbReference type="PANTHER" id="PTHR40077">
    <property type="entry name" value="MEMBRANE PROTEIN-RELATED"/>
    <property type="match status" value="1"/>
</dbReference>
<feature type="transmembrane region" description="Helical" evidence="6">
    <location>
        <begin position="12"/>
        <end position="34"/>
    </location>
</feature>
<dbReference type="Pfam" id="PF12823">
    <property type="entry name" value="DUF3817"/>
    <property type="match status" value="1"/>
</dbReference>
<comment type="subcellular location">
    <subcellularLocation>
        <location evidence="1">Cell membrane</location>
        <topology evidence="1">Multi-pass membrane protein</topology>
    </subcellularLocation>
</comment>
<dbReference type="AlphaFoldDB" id="A0A4R6UN37"/>
<evidence type="ECO:0000256" key="2">
    <source>
        <dbReference type="ARBA" id="ARBA00022475"/>
    </source>
</evidence>
<dbReference type="NCBIfam" id="TIGR03954">
    <property type="entry name" value="integ_memb_HG"/>
    <property type="match status" value="1"/>
</dbReference>
<feature type="transmembrane region" description="Helical" evidence="6">
    <location>
        <begin position="70"/>
        <end position="88"/>
    </location>
</feature>
<evidence type="ECO:0000313" key="9">
    <source>
        <dbReference type="Proteomes" id="UP000295281"/>
    </source>
</evidence>
<evidence type="ECO:0000256" key="4">
    <source>
        <dbReference type="ARBA" id="ARBA00022989"/>
    </source>
</evidence>
<evidence type="ECO:0000256" key="6">
    <source>
        <dbReference type="SAM" id="Phobius"/>
    </source>
</evidence>
<comment type="caution">
    <text evidence="8">The sequence shown here is derived from an EMBL/GenBank/DDBJ whole genome shotgun (WGS) entry which is preliminary data.</text>
</comment>
<protein>
    <submittedName>
        <fullName evidence="8">Integral membrane protein</fullName>
    </submittedName>
</protein>
<dbReference type="PANTHER" id="PTHR40077:SF1">
    <property type="entry name" value="MEMBRANE PROTEIN"/>
    <property type="match status" value="1"/>
</dbReference>
<reference evidence="8 9" key="1">
    <citation type="submission" date="2019-03" db="EMBL/GenBank/DDBJ databases">
        <title>Genomic Encyclopedia of Type Strains, Phase IV (KMG-IV): sequencing the most valuable type-strain genomes for metagenomic binning, comparative biology and taxonomic classification.</title>
        <authorList>
            <person name="Goeker M."/>
        </authorList>
    </citation>
    <scope>NUCLEOTIDE SEQUENCE [LARGE SCALE GENOMIC DNA]</scope>
    <source>
        <strain evidence="8 9">DSM 46770</strain>
    </source>
</reference>
<keyword evidence="3 6" id="KW-0812">Transmembrane</keyword>
<evidence type="ECO:0000256" key="5">
    <source>
        <dbReference type="ARBA" id="ARBA00023136"/>
    </source>
</evidence>
<feature type="domain" description="DUF3817" evidence="7">
    <location>
        <begin position="6"/>
        <end position="92"/>
    </location>
</feature>
<organism evidence="8 9">
    <name type="scientific">Actinorugispora endophytica</name>
    <dbReference type="NCBI Taxonomy" id="1605990"/>
    <lineage>
        <taxon>Bacteria</taxon>
        <taxon>Bacillati</taxon>
        <taxon>Actinomycetota</taxon>
        <taxon>Actinomycetes</taxon>
        <taxon>Streptosporangiales</taxon>
        <taxon>Nocardiopsidaceae</taxon>
        <taxon>Actinorugispora</taxon>
    </lineage>
</organism>
<evidence type="ECO:0000256" key="1">
    <source>
        <dbReference type="ARBA" id="ARBA00004651"/>
    </source>
</evidence>
<dbReference type="GO" id="GO:0005886">
    <property type="term" value="C:plasma membrane"/>
    <property type="evidence" value="ECO:0007669"/>
    <property type="project" value="UniProtKB-SubCell"/>
</dbReference>
<name>A0A4R6UN37_9ACTN</name>
<accession>A0A4R6UN37</accession>
<sequence>MSKPVLTAFRVIAAVEAVTWIGLLAGMFFKYVVVFNEIGVQVFGRLHGAAFVLYGVIALVTWATHRWSPWTGVLALVASVPPLGTVVFERWASATGRIDRTASETSERGERQPA</sequence>
<dbReference type="Proteomes" id="UP000295281">
    <property type="component" value="Unassembled WGS sequence"/>
</dbReference>
<keyword evidence="5 6" id="KW-0472">Membrane</keyword>
<evidence type="ECO:0000313" key="8">
    <source>
        <dbReference type="EMBL" id="TDQ46585.1"/>
    </source>
</evidence>
<gene>
    <name evidence="8" type="ORF">EV190_12420</name>
</gene>
<evidence type="ECO:0000259" key="7">
    <source>
        <dbReference type="Pfam" id="PF12823"/>
    </source>
</evidence>
<dbReference type="InterPro" id="IPR023845">
    <property type="entry name" value="DUF3817_TM"/>
</dbReference>
<dbReference type="OrthoDB" id="3396203at2"/>
<dbReference type="EMBL" id="SNYN01000024">
    <property type="protein sequence ID" value="TDQ46585.1"/>
    <property type="molecule type" value="Genomic_DNA"/>
</dbReference>
<keyword evidence="2" id="KW-1003">Cell membrane</keyword>
<feature type="transmembrane region" description="Helical" evidence="6">
    <location>
        <begin position="46"/>
        <end position="64"/>
    </location>
</feature>